<dbReference type="OrthoDB" id="5723059at2"/>
<evidence type="ECO:0000256" key="1">
    <source>
        <dbReference type="ARBA" id="ARBA00009437"/>
    </source>
</evidence>
<dbReference type="Gene3D" id="1.10.10.10">
    <property type="entry name" value="Winged helix-like DNA-binding domain superfamily/Winged helix DNA-binding domain"/>
    <property type="match status" value="1"/>
</dbReference>
<comment type="similarity">
    <text evidence="1">Belongs to the LysR transcriptional regulatory family.</text>
</comment>
<name>A0A246S3K3_9GAMM</name>
<feature type="domain" description="HTH lysR-type" evidence="5">
    <location>
        <begin position="4"/>
        <end position="61"/>
    </location>
</feature>
<accession>A0A246S3K3</accession>
<gene>
    <name evidence="6" type="ORF">JI62_03910</name>
</gene>
<keyword evidence="4" id="KW-0804">Transcription</keyword>
<dbReference type="FunFam" id="1.10.10.10:FF:000001">
    <property type="entry name" value="LysR family transcriptional regulator"/>
    <property type="match status" value="1"/>
</dbReference>
<dbReference type="InterPro" id="IPR058163">
    <property type="entry name" value="LysR-type_TF_proteobact-type"/>
</dbReference>
<proteinExistence type="inferred from homology"/>
<keyword evidence="2" id="KW-0805">Transcription regulation</keyword>
<evidence type="ECO:0000256" key="4">
    <source>
        <dbReference type="ARBA" id="ARBA00023163"/>
    </source>
</evidence>
<dbReference type="RefSeq" id="WP_088698919.1">
    <property type="nucleotide sequence ID" value="NZ_JPUA01000010.1"/>
</dbReference>
<comment type="caution">
    <text evidence="6">The sequence shown here is derived from an EMBL/GenBank/DDBJ whole genome shotgun (WGS) entry which is preliminary data.</text>
</comment>
<dbReference type="GO" id="GO:0006351">
    <property type="term" value="P:DNA-templated transcription"/>
    <property type="evidence" value="ECO:0007669"/>
    <property type="project" value="TreeGrafter"/>
</dbReference>
<dbReference type="EMBL" id="JPUA01000010">
    <property type="protein sequence ID" value="OWV31009.1"/>
    <property type="molecule type" value="Genomic_DNA"/>
</dbReference>
<dbReference type="AlphaFoldDB" id="A0A246S3K3"/>
<dbReference type="PROSITE" id="PS50931">
    <property type="entry name" value="HTH_LYSR"/>
    <property type="match status" value="1"/>
</dbReference>
<dbReference type="InterPro" id="IPR036390">
    <property type="entry name" value="WH_DNA-bd_sf"/>
</dbReference>
<keyword evidence="3" id="KW-0238">DNA-binding</keyword>
<dbReference type="PANTHER" id="PTHR30537:SF5">
    <property type="entry name" value="HTH-TYPE TRANSCRIPTIONAL ACTIVATOR TTDR-RELATED"/>
    <property type="match status" value="1"/>
</dbReference>
<evidence type="ECO:0000256" key="2">
    <source>
        <dbReference type="ARBA" id="ARBA00023015"/>
    </source>
</evidence>
<protein>
    <submittedName>
        <fullName evidence="6">LysR family transcriptional regulator</fullName>
    </submittedName>
</protein>
<dbReference type="InterPro" id="IPR000847">
    <property type="entry name" value="LysR_HTH_N"/>
</dbReference>
<evidence type="ECO:0000259" key="5">
    <source>
        <dbReference type="PROSITE" id="PS50931"/>
    </source>
</evidence>
<reference evidence="6 7" key="1">
    <citation type="submission" date="2014-08" db="EMBL/GenBank/DDBJ databases">
        <title>Draft genome sequence of a novel L-asparaginase producing marine bacterium, Halomonas campaniensis.</title>
        <authorList>
            <person name="Sundarakrishnan B."/>
            <person name="Moushumi Priya A."/>
            <person name="Raman G."/>
            <person name="Sakthivel N."/>
            <person name="Park S."/>
            <person name="Jayachandran S."/>
        </authorList>
    </citation>
    <scope>NUCLEOTIDE SEQUENCE [LARGE SCALE GENOMIC DNA]</scope>
    <source>
        <strain evidence="6 7">SK03</strain>
    </source>
</reference>
<dbReference type="PANTHER" id="PTHR30537">
    <property type="entry name" value="HTH-TYPE TRANSCRIPTIONAL REGULATOR"/>
    <property type="match status" value="1"/>
</dbReference>
<dbReference type="GO" id="GO:0043565">
    <property type="term" value="F:sequence-specific DNA binding"/>
    <property type="evidence" value="ECO:0007669"/>
    <property type="project" value="TreeGrafter"/>
</dbReference>
<evidence type="ECO:0000313" key="6">
    <source>
        <dbReference type="EMBL" id="OWV31009.1"/>
    </source>
</evidence>
<sequence>MRKPSLDDLKIFIVAANQHSLTAAAAKLKMTIATVSRRISALEATLGVELLHRSTKGLTLTPHGESYYRECEELVLALDQRILDLDQTLHSLSGPLKIMAPVNLGSGPLDAFWRHFIDRYPEIALTIELDNNVVDIRDHQADIALRSGPQKDSTLIQKYLGYIEPILVASATMKHPIPSKVEELQACPSVAAKMFSEWQLFHQEGSQHACHKSHFHISNDMNIVLNLTLSGAGISLMPASMVANSLQAGELIRVLPEWRGRHREIFLVWPYRRSLSARAKLFRSELIEFLSYQSWFHSAD</sequence>
<evidence type="ECO:0000313" key="7">
    <source>
        <dbReference type="Proteomes" id="UP000197334"/>
    </source>
</evidence>
<dbReference type="Pfam" id="PF00126">
    <property type="entry name" value="HTH_1"/>
    <property type="match status" value="1"/>
</dbReference>
<keyword evidence="7" id="KW-1185">Reference proteome</keyword>
<dbReference type="SUPFAM" id="SSF53850">
    <property type="entry name" value="Periplasmic binding protein-like II"/>
    <property type="match status" value="1"/>
</dbReference>
<dbReference type="GO" id="GO:0003700">
    <property type="term" value="F:DNA-binding transcription factor activity"/>
    <property type="evidence" value="ECO:0007669"/>
    <property type="project" value="InterPro"/>
</dbReference>
<dbReference type="InterPro" id="IPR005119">
    <property type="entry name" value="LysR_subst-bd"/>
</dbReference>
<dbReference type="Pfam" id="PF03466">
    <property type="entry name" value="LysR_substrate"/>
    <property type="match status" value="1"/>
</dbReference>
<evidence type="ECO:0000256" key="3">
    <source>
        <dbReference type="ARBA" id="ARBA00023125"/>
    </source>
</evidence>
<dbReference type="CDD" id="cd08422">
    <property type="entry name" value="PBP2_CrgA_like"/>
    <property type="match status" value="1"/>
</dbReference>
<organism evidence="6 7">
    <name type="scientific">Halomonas campaniensis</name>
    <dbReference type="NCBI Taxonomy" id="213554"/>
    <lineage>
        <taxon>Bacteria</taxon>
        <taxon>Pseudomonadati</taxon>
        <taxon>Pseudomonadota</taxon>
        <taxon>Gammaproteobacteria</taxon>
        <taxon>Oceanospirillales</taxon>
        <taxon>Halomonadaceae</taxon>
        <taxon>Halomonas</taxon>
    </lineage>
</organism>
<dbReference type="Gene3D" id="3.40.190.290">
    <property type="match status" value="1"/>
</dbReference>
<dbReference type="InterPro" id="IPR036388">
    <property type="entry name" value="WH-like_DNA-bd_sf"/>
</dbReference>
<dbReference type="Proteomes" id="UP000197334">
    <property type="component" value="Unassembled WGS sequence"/>
</dbReference>
<dbReference type="SUPFAM" id="SSF46785">
    <property type="entry name" value="Winged helix' DNA-binding domain"/>
    <property type="match status" value="1"/>
</dbReference>